<dbReference type="PROSITE" id="PS50004">
    <property type="entry name" value="C2"/>
    <property type="match status" value="1"/>
</dbReference>
<evidence type="ECO:0000313" key="2">
    <source>
        <dbReference type="EMBL" id="CAI8047535.1"/>
    </source>
</evidence>
<dbReference type="AlphaFoldDB" id="A0AA35TFU6"/>
<evidence type="ECO:0000259" key="1">
    <source>
        <dbReference type="PROSITE" id="PS50004"/>
    </source>
</evidence>
<dbReference type="GO" id="GO:0005544">
    <property type="term" value="F:calcium-dependent phospholipid binding"/>
    <property type="evidence" value="ECO:0007669"/>
    <property type="project" value="TreeGrafter"/>
</dbReference>
<dbReference type="InterPro" id="IPR035892">
    <property type="entry name" value="C2_domain_sf"/>
</dbReference>
<dbReference type="GO" id="GO:0030276">
    <property type="term" value="F:clathrin binding"/>
    <property type="evidence" value="ECO:0007669"/>
    <property type="project" value="TreeGrafter"/>
</dbReference>
<dbReference type="GO" id="GO:0070382">
    <property type="term" value="C:exocytic vesicle"/>
    <property type="evidence" value="ECO:0007669"/>
    <property type="project" value="TreeGrafter"/>
</dbReference>
<dbReference type="SUPFAM" id="SSF49562">
    <property type="entry name" value="C2 domain (Calcium/lipid-binding domain, CaLB)"/>
    <property type="match status" value="1"/>
</dbReference>
<gene>
    <name evidence="2" type="ORF">GBAR_LOCUS26274</name>
</gene>
<accession>A0AA35TFU6</accession>
<keyword evidence="3" id="KW-1185">Reference proteome</keyword>
<dbReference type="GO" id="GO:0005886">
    <property type="term" value="C:plasma membrane"/>
    <property type="evidence" value="ECO:0007669"/>
    <property type="project" value="TreeGrafter"/>
</dbReference>
<feature type="domain" description="C2" evidence="1">
    <location>
        <begin position="1"/>
        <end position="101"/>
    </location>
</feature>
<name>A0AA35TFU6_GEOBA</name>
<dbReference type="GO" id="GO:0017156">
    <property type="term" value="P:calcium-ion regulated exocytosis"/>
    <property type="evidence" value="ECO:0007669"/>
    <property type="project" value="TreeGrafter"/>
</dbReference>
<protein>
    <submittedName>
        <fullName evidence="2">Synaptotagmin-9</fullName>
    </submittedName>
</protein>
<proteinExistence type="predicted"/>
<organism evidence="2 3">
    <name type="scientific">Geodia barretti</name>
    <name type="common">Barrett's horny sponge</name>
    <dbReference type="NCBI Taxonomy" id="519541"/>
    <lineage>
        <taxon>Eukaryota</taxon>
        <taxon>Metazoa</taxon>
        <taxon>Porifera</taxon>
        <taxon>Demospongiae</taxon>
        <taxon>Heteroscleromorpha</taxon>
        <taxon>Tetractinellida</taxon>
        <taxon>Astrophorina</taxon>
        <taxon>Geodiidae</taxon>
        <taxon>Geodia</taxon>
    </lineage>
</organism>
<evidence type="ECO:0000313" key="3">
    <source>
        <dbReference type="Proteomes" id="UP001174909"/>
    </source>
</evidence>
<dbReference type="GO" id="GO:0005509">
    <property type="term" value="F:calcium ion binding"/>
    <property type="evidence" value="ECO:0007669"/>
    <property type="project" value="TreeGrafter"/>
</dbReference>
<dbReference type="GO" id="GO:0001786">
    <property type="term" value="F:phosphatidylserine binding"/>
    <property type="evidence" value="ECO:0007669"/>
    <property type="project" value="TreeGrafter"/>
</dbReference>
<dbReference type="Gene3D" id="2.60.40.150">
    <property type="entry name" value="C2 domain"/>
    <property type="match status" value="1"/>
</dbReference>
<dbReference type="GO" id="GO:0000149">
    <property type="term" value="F:SNARE binding"/>
    <property type="evidence" value="ECO:0007669"/>
    <property type="project" value="TreeGrafter"/>
</dbReference>
<dbReference type="EMBL" id="CASHTH010003652">
    <property type="protein sequence ID" value="CAI8047535.1"/>
    <property type="molecule type" value="Genomic_DNA"/>
</dbReference>
<dbReference type="InterPro" id="IPR000008">
    <property type="entry name" value="C2_dom"/>
</dbReference>
<reference evidence="2" key="1">
    <citation type="submission" date="2023-03" db="EMBL/GenBank/DDBJ databases">
        <authorList>
            <person name="Steffen K."/>
            <person name="Cardenas P."/>
        </authorList>
    </citation>
    <scope>NUCLEOTIDE SEQUENCE</scope>
</reference>
<dbReference type="Proteomes" id="UP001174909">
    <property type="component" value="Unassembled WGS sequence"/>
</dbReference>
<sequence length="122" mass="14017">MHPPRPYVNIYLMHDGKRYAKWKSSVHYDTAVQVFNETFQFNVSKMDVALVELCIHVKEYHRTHLNNLLGVVGIGLTAKGAGKIHWREVINSPRHQISHWHSVVPLEGTHLHPPATTPIIRT</sequence>
<dbReference type="Pfam" id="PF00168">
    <property type="entry name" value="C2"/>
    <property type="match status" value="1"/>
</dbReference>
<dbReference type="PANTHER" id="PTHR10024">
    <property type="entry name" value="SYNAPTOTAGMIN"/>
    <property type="match status" value="1"/>
</dbReference>
<comment type="caution">
    <text evidence="2">The sequence shown here is derived from an EMBL/GenBank/DDBJ whole genome shotgun (WGS) entry which is preliminary data.</text>
</comment>